<dbReference type="Gene3D" id="3.40.50.300">
    <property type="entry name" value="P-loop containing nucleotide triphosphate hydrolases"/>
    <property type="match status" value="2"/>
</dbReference>
<dbReference type="GO" id="GO:0016887">
    <property type="term" value="F:ATP hydrolysis activity"/>
    <property type="evidence" value="ECO:0007669"/>
    <property type="project" value="InterPro"/>
</dbReference>
<evidence type="ECO:0000259" key="8">
    <source>
        <dbReference type="Pfam" id="PF06470"/>
    </source>
</evidence>
<organism evidence="9 10">
    <name type="scientific">Microscilla marina ATCC 23134</name>
    <dbReference type="NCBI Taxonomy" id="313606"/>
    <lineage>
        <taxon>Bacteria</taxon>
        <taxon>Pseudomonadati</taxon>
        <taxon>Bacteroidota</taxon>
        <taxon>Cytophagia</taxon>
        <taxon>Cytophagales</taxon>
        <taxon>Microscillaceae</taxon>
        <taxon>Microscilla</taxon>
    </lineage>
</organism>
<evidence type="ECO:0000313" key="9">
    <source>
        <dbReference type="EMBL" id="EAY31371.1"/>
    </source>
</evidence>
<dbReference type="SUPFAM" id="SSF52540">
    <property type="entry name" value="P-loop containing nucleoside triphosphate hydrolases"/>
    <property type="match status" value="1"/>
</dbReference>
<dbReference type="Pfam" id="PF02463">
    <property type="entry name" value="SMC_N"/>
    <property type="match status" value="1"/>
</dbReference>
<evidence type="ECO:0000256" key="6">
    <source>
        <dbReference type="HAMAP-Rule" id="MF_01894"/>
    </source>
</evidence>
<dbReference type="GO" id="GO:0005737">
    <property type="term" value="C:cytoplasm"/>
    <property type="evidence" value="ECO:0007669"/>
    <property type="project" value="UniProtKB-SubCell"/>
</dbReference>
<evidence type="ECO:0000256" key="5">
    <source>
        <dbReference type="ARBA" id="ARBA00023125"/>
    </source>
</evidence>
<feature type="coiled-coil region" evidence="6">
    <location>
        <begin position="687"/>
        <end position="714"/>
    </location>
</feature>
<comment type="subunit">
    <text evidence="6">Homodimer.</text>
</comment>
<feature type="coiled-coil region" evidence="6">
    <location>
        <begin position="745"/>
        <end position="822"/>
    </location>
</feature>
<keyword evidence="1 6" id="KW-0963">Cytoplasm</keyword>
<dbReference type="SUPFAM" id="SSF75553">
    <property type="entry name" value="Smc hinge domain"/>
    <property type="match status" value="1"/>
</dbReference>
<dbReference type="GO" id="GO:0006260">
    <property type="term" value="P:DNA replication"/>
    <property type="evidence" value="ECO:0007669"/>
    <property type="project" value="UniProtKB-UniRule"/>
</dbReference>
<keyword evidence="5 6" id="KW-0238">DNA-binding</keyword>
<dbReference type="InterPro" id="IPR011890">
    <property type="entry name" value="SMC_prok"/>
</dbReference>
<dbReference type="InterPro" id="IPR003395">
    <property type="entry name" value="RecF/RecN/SMC_N"/>
</dbReference>
<evidence type="ECO:0000259" key="7">
    <source>
        <dbReference type="Pfam" id="PF02463"/>
    </source>
</evidence>
<dbReference type="GO" id="GO:0003677">
    <property type="term" value="F:DNA binding"/>
    <property type="evidence" value="ECO:0007669"/>
    <property type="project" value="UniProtKB-UniRule"/>
</dbReference>
<dbReference type="NCBIfam" id="TIGR02168">
    <property type="entry name" value="SMC_prok_B"/>
    <property type="match status" value="1"/>
</dbReference>
<accession>A1ZE63</accession>
<dbReference type="Proteomes" id="UP000004095">
    <property type="component" value="Unassembled WGS sequence"/>
</dbReference>
<dbReference type="InterPro" id="IPR010935">
    <property type="entry name" value="SMC_hinge"/>
</dbReference>
<dbReference type="Gene3D" id="3.30.70.1620">
    <property type="match status" value="1"/>
</dbReference>
<dbReference type="Pfam" id="PF06470">
    <property type="entry name" value="SMC_hinge"/>
    <property type="match status" value="1"/>
</dbReference>
<dbReference type="EMBL" id="AAWS01000003">
    <property type="protein sequence ID" value="EAY31371.1"/>
    <property type="molecule type" value="Genomic_DNA"/>
</dbReference>
<keyword evidence="4 6" id="KW-0175">Coiled coil</keyword>
<evidence type="ECO:0000256" key="4">
    <source>
        <dbReference type="ARBA" id="ARBA00023054"/>
    </source>
</evidence>
<dbReference type="CDD" id="cd03278">
    <property type="entry name" value="ABC_SMC_barmotin"/>
    <property type="match status" value="1"/>
</dbReference>
<comment type="domain">
    <text evidence="6">Contains large globular domains required for ATP hydrolysis at each terminus and a third globular domain forming a flexible hinge near the middle of the molecule. These domains are separated by coiled-coil structures.</text>
</comment>
<proteinExistence type="inferred from homology"/>
<dbReference type="PIRSF" id="PIRSF005719">
    <property type="entry name" value="SMC"/>
    <property type="match status" value="1"/>
</dbReference>
<dbReference type="eggNOG" id="COG1196">
    <property type="taxonomic scope" value="Bacteria"/>
</dbReference>
<dbReference type="PANTHER" id="PTHR43977">
    <property type="entry name" value="STRUCTURAL MAINTENANCE OF CHROMOSOMES PROTEIN 3"/>
    <property type="match status" value="1"/>
</dbReference>
<feature type="coiled-coil region" evidence="6">
    <location>
        <begin position="181"/>
        <end position="215"/>
    </location>
</feature>
<feature type="binding site" evidence="6">
    <location>
        <begin position="32"/>
        <end position="39"/>
    </location>
    <ligand>
        <name>ATP</name>
        <dbReference type="ChEBI" id="CHEBI:30616"/>
    </ligand>
</feature>
<dbReference type="GO" id="GO:0007062">
    <property type="term" value="P:sister chromatid cohesion"/>
    <property type="evidence" value="ECO:0007669"/>
    <property type="project" value="InterPro"/>
</dbReference>
<dbReference type="InterPro" id="IPR036277">
    <property type="entry name" value="SMC_hinge_sf"/>
</dbReference>
<dbReference type="HAMAP" id="MF_01894">
    <property type="entry name" value="Smc_prok"/>
    <property type="match status" value="1"/>
</dbReference>
<keyword evidence="10" id="KW-1185">Reference proteome</keyword>
<dbReference type="InterPro" id="IPR027417">
    <property type="entry name" value="P-loop_NTPase"/>
</dbReference>
<evidence type="ECO:0000313" key="10">
    <source>
        <dbReference type="Proteomes" id="UP000004095"/>
    </source>
</evidence>
<feature type="domain" description="SMC hinge" evidence="8">
    <location>
        <begin position="528"/>
        <end position="630"/>
    </location>
</feature>
<feature type="domain" description="RecF/RecN/SMC N-terminal" evidence="7">
    <location>
        <begin position="3"/>
        <end position="1190"/>
    </location>
</feature>
<feature type="coiled-coil region" evidence="6">
    <location>
        <begin position="847"/>
        <end position="951"/>
    </location>
</feature>
<dbReference type="OrthoDB" id="9808768at2"/>
<gene>
    <name evidence="6" type="primary">smc</name>
    <name evidence="9" type="ORF">M23134_04204</name>
</gene>
<sequence>MLLKKLEIKGFKSFGDKVHIDFTTGVTGIVGPNGCGKSNVVDAIRWVLGEQRTKNLRSDKMSNVIFNGTRARGQGRTAEVSLTFDNNKHILPPEYSQVTITRRYHRSGDSEYMINFVPCRLKDIQDLFLDTGIGSDSYAIIELKKVDEILNDKENARRSLFEKAAGVSKYKNRKKQALSRLDGVDKDLHRVNDLLAEIEKNLNSLERQAKQAERFFRLKEQYKKASISYASTRIKRERDAFLLLNDKLETETTKKDEIQRALATKEHTLEQKKQEVLEYEQHYSAKQKKLNNHLGQLRHLENEKKLKDERLSFSTEKTTTLKDQIAQDTENKDTVYQSLLQLEAQRGSAEKMWQELEMELQNYKEGLDEQKEKTAEVQQLATNKEAFFKQKEQEAFQLNKDYEIKQSQLSSAKQALEKVANADSQQNEELQRYELELTQIEKDLAEVRQRLANWQQKEEQRRAEVSTLEENVEGIRVKLSAKNRALDAKQNEYKLTKSLIDNMEGFPEALKFLKKNSAQWTNDTPYLLSDIITTHDPRYLVAIENYLEPFLNYYIVQNAVEAYEAIRLLSESEKGKANFFILDHLLPQATKATQPTSLTNAVGALDIAEFDTRFRPLFEHLLANVWIVENEVLLPTTDQPLPAVLNDVTLNANLVSLNGEVVRRHPAAAGGSVGAFEGKRIGRVKNLEKLALEIESLQQEVEDIGAQLSFQQNDLQQRKQDQTFRNAIKESQKETNHSEGMVISLRTKREQLTNLLEKNRQAQEEITEKVALLQEEIGELLPQTNHQKTVLEDLTYEVENLKEQLLTENEGLQLKSSRYNQQNIAFHQQQNKLATIDQEIGYKQQTLSTLENRLVKYRQELVQVEVEAGQLLDSQESQDALIEELQEKTAPYSEEVKAAEKEYYDIRKLVNDLDKELRELQRRKESLSVILNELQNKIHETKINLTSISERLSAEFQVDIDQLMLATDEDEPQEEKEGEQLSEVELQAEVETIKRKLEKIGTINPMAMDQYQESKERRDFIVEQKEDLLKSKESLLQTIAETEEYAKNAFMEAFDKIRSNFLTVFRSLFSEEDTADLILTDPENPLESKIDIIAKPKGKRPLTINQLSGGEKTLTATSLLFALYLLKPAPFCIFDEVDAPLDDANTEKFNQIIKTFSKDSQFIIVTHNKRTMASTDLMYGVTMREQGVSTVVPVDLRGLD</sequence>
<evidence type="ECO:0000256" key="1">
    <source>
        <dbReference type="ARBA" id="ARBA00022490"/>
    </source>
</evidence>
<dbReference type="InterPro" id="IPR024704">
    <property type="entry name" value="SMC"/>
</dbReference>
<comment type="function">
    <text evidence="6">Required for chromosome condensation and partitioning.</text>
</comment>
<protein>
    <recommendedName>
        <fullName evidence="6">Chromosome partition protein Smc</fullName>
    </recommendedName>
</protein>
<reference evidence="9 10" key="1">
    <citation type="submission" date="2007-01" db="EMBL/GenBank/DDBJ databases">
        <authorList>
            <person name="Haygood M."/>
            <person name="Podell S."/>
            <person name="Anderson C."/>
            <person name="Hopkinson B."/>
            <person name="Roe K."/>
            <person name="Barbeau K."/>
            <person name="Gaasterland T."/>
            <person name="Ferriera S."/>
            <person name="Johnson J."/>
            <person name="Kravitz S."/>
            <person name="Beeson K."/>
            <person name="Sutton G."/>
            <person name="Rogers Y.-H."/>
            <person name="Friedman R."/>
            <person name="Frazier M."/>
            <person name="Venter J.C."/>
        </authorList>
    </citation>
    <scope>NUCLEOTIDE SEQUENCE [LARGE SCALE GENOMIC DNA]</scope>
    <source>
        <strain evidence="9 10">ATCC 23134</strain>
    </source>
</reference>
<feature type="coiled-coil region" evidence="6">
    <location>
        <begin position="255"/>
        <end position="310"/>
    </location>
</feature>
<dbReference type="GO" id="GO:0007059">
    <property type="term" value="P:chromosome segregation"/>
    <property type="evidence" value="ECO:0007669"/>
    <property type="project" value="UniProtKB-UniRule"/>
</dbReference>
<dbReference type="AlphaFoldDB" id="A1ZE63"/>
<dbReference type="GO" id="GO:0005694">
    <property type="term" value="C:chromosome"/>
    <property type="evidence" value="ECO:0007669"/>
    <property type="project" value="InterPro"/>
</dbReference>
<feature type="coiled-coil region" evidence="6">
    <location>
        <begin position="339"/>
        <end position="380"/>
    </location>
</feature>
<evidence type="ECO:0000256" key="3">
    <source>
        <dbReference type="ARBA" id="ARBA00022840"/>
    </source>
</evidence>
<name>A1ZE63_MICM2</name>
<feature type="coiled-coil region" evidence="6">
    <location>
        <begin position="416"/>
        <end position="471"/>
    </location>
</feature>
<dbReference type="RefSeq" id="WP_002693946.1">
    <property type="nucleotide sequence ID" value="NZ_AAWS01000003.1"/>
</dbReference>
<comment type="caution">
    <text evidence="9">The sequence shown here is derived from an EMBL/GenBank/DDBJ whole genome shotgun (WGS) entry which is preliminary data.</text>
</comment>
<keyword evidence="2 6" id="KW-0547">Nucleotide-binding</keyword>
<evidence type="ECO:0000256" key="2">
    <source>
        <dbReference type="ARBA" id="ARBA00022741"/>
    </source>
</evidence>
<dbReference type="Gene3D" id="1.20.1060.20">
    <property type="match status" value="1"/>
</dbReference>
<comment type="similarity">
    <text evidence="6">Belongs to the SMC family.</text>
</comment>
<dbReference type="GO" id="GO:0030261">
    <property type="term" value="P:chromosome condensation"/>
    <property type="evidence" value="ECO:0007669"/>
    <property type="project" value="InterPro"/>
</dbReference>
<keyword evidence="3 6" id="KW-0067">ATP-binding</keyword>
<comment type="subcellular location">
    <subcellularLocation>
        <location evidence="6">Cytoplasm</location>
    </subcellularLocation>
</comment>
<dbReference type="GO" id="GO:0005524">
    <property type="term" value="F:ATP binding"/>
    <property type="evidence" value="ECO:0007669"/>
    <property type="project" value="UniProtKB-UniRule"/>
</dbReference>